<organism evidence="2 3">
    <name type="scientific">Kaistia soli DSM 19436</name>
    <dbReference type="NCBI Taxonomy" id="1122133"/>
    <lineage>
        <taxon>Bacteria</taxon>
        <taxon>Pseudomonadati</taxon>
        <taxon>Pseudomonadota</taxon>
        <taxon>Alphaproteobacteria</taxon>
        <taxon>Hyphomicrobiales</taxon>
        <taxon>Kaistiaceae</taxon>
        <taxon>Kaistia</taxon>
    </lineage>
</organism>
<evidence type="ECO:0000313" key="3">
    <source>
        <dbReference type="Proteomes" id="UP000184485"/>
    </source>
</evidence>
<dbReference type="PANTHER" id="PTHR12110">
    <property type="entry name" value="HYDROXYPYRUVATE ISOMERASE"/>
    <property type="match status" value="1"/>
</dbReference>
<dbReference type="PANTHER" id="PTHR12110:SF21">
    <property type="entry name" value="XYLOSE ISOMERASE-LIKE TIM BARREL DOMAIN-CONTAINING PROTEIN"/>
    <property type="match status" value="1"/>
</dbReference>
<dbReference type="GO" id="GO:0016853">
    <property type="term" value="F:isomerase activity"/>
    <property type="evidence" value="ECO:0007669"/>
    <property type="project" value="UniProtKB-KW"/>
</dbReference>
<dbReference type="SUPFAM" id="SSF51658">
    <property type="entry name" value="Xylose isomerase-like"/>
    <property type="match status" value="1"/>
</dbReference>
<accession>A0A1M5FWW8</accession>
<dbReference type="Pfam" id="PF01261">
    <property type="entry name" value="AP_endonuc_2"/>
    <property type="match status" value="1"/>
</dbReference>
<keyword evidence="2" id="KW-0413">Isomerase</keyword>
<dbReference type="Proteomes" id="UP000184485">
    <property type="component" value="Unassembled WGS sequence"/>
</dbReference>
<feature type="domain" description="Xylose isomerase-like TIM barrel" evidence="1">
    <location>
        <begin position="19"/>
        <end position="253"/>
    </location>
</feature>
<dbReference type="InterPro" id="IPR013022">
    <property type="entry name" value="Xyl_isomerase-like_TIM-brl"/>
</dbReference>
<reference evidence="2 3" key="1">
    <citation type="submission" date="2016-11" db="EMBL/GenBank/DDBJ databases">
        <authorList>
            <person name="Jaros S."/>
            <person name="Januszkiewicz K."/>
            <person name="Wedrychowicz H."/>
        </authorList>
    </citation>
    <scope>NUCLEOTIDE SEQUENCE [LARGE SCALE GENOMIC DNA]</scope>
    <source>
        <strain evidence="2 3">DSM 19436</strain>
    </source>
</reference>
<dbReference type="InterPro" id="IPR050312">
    <property type="entry name" value="IolE/XylAMocC-like"/>
</dbReference>
<name>A0A1M5FWW8_9HYPH</name>
<dbReference type="AlphaFoldDB" id="A0A1M5FWW8"/>
<evidence type="ECO:0000259" key="1">
    <source>
        <dbReference type="Pfam" id="PF01261"/>
    </source>
</evidence>
<dbReference type="InterPro" id="IPR036237">
    <property type="entry name" value="Xyl_isomerase-like_sf"/>
</dbReference>
<keyword evidence="3" id="KW-1185">Reference proteome</keyword>
<evidence type="ECO:0000313" key="2">
    <source>
        <dbReference type="EMBL" id="SHF95949.1"/>
    </source>
</evidence>
<dbReference type="EMBL" id="FQUP01000003">
    <property type="protein sequence ID" value="SHF95949.1"/>
    <property type="molecule type" value="Genomic_DNA"/>
</dbReference>
<dbReference type="OrthoDB" id="6629724at2"/>
<proteinExistence type="predicted"/>
<protein>
    <submittedName>
        <fullName evidence="2">Sugar phosphate isomerase/epimerase</fullName>
    </submittedName>
</protein>
<dbReference type="STRING" id="1122133.SAMN02745157_3201"/>
<sequence>MQLGIFAKTFPGTTPDAVLAAARDAGYAAVQYNMACSGLPSLPVSVDMSTARAVADASERTGVAIAALSATYNMIHPALSVREEGRSSFAALAAAAPVIGTRLLTVCTGSRDAADQWRHHPDNASPAAWHDLIAEFELLLPIAEAHDIAIGVEPELGNVVSSAANARTLIDHFGSSRIRIVLDPANLFEAATAAEREALVEDAVSRLGDSIALAHAKDRHADGSFATAGDGVIDFPHFIRVLRAAGFDGPLVTHGLAAGDAARVAAFLEASGAPT</sequence>
<dbReference type="Gene3D" id="3.20.20.150">
    <property type="entry name" value="Divalent-metal-dependent TIM barrel enzymes"/>
    <property type="match status" value="1"/>
</dbReference>
<gene>
    <name evidence="2" type="ORF">SAMN02745157_3201</name>
</gene>
<dbReference type="RefSeq" id="WP_073054609.1">
    <property type="nucleotide sequence ID" value="NZ_FQUP01000003.1"/>
</dbReference>